<comment type="subcellular location">
    <subcellularLocation>
        <location evidence="1">Cell membrane</location>
        <topology evidence="1">Multi-pass membrane protein</topology>
    </subcellularLocation>
</comment>
<dbReference type="InterPro" id="IPR000425">
    <property type="entry name" value="MIP"/>
</dbReference>
<keyword evidence="11" id="KW-1185">Reference proteome</keyword>
<dbReference type="Pfam" id="PF00230">
    <property type="entry name" value="MIP"/>
    <property type="match status" value="1"/>
</dbReference>
<dbReference type="Gene3D" id="1.20.1080.10">
    <property type="entry name" value="Glycerol uptake facilitator protein"/>
    <property type="match status" value="2"/>
</dbReference>
<dbReference type="EMBL" id="CAJNNV010025973">
    <property type="protein sequence ID" value="CAE8616824.1"/>
    <property type="molecule type" value="Genomic_DNA"/>
</dbReference>
<dbReference type="InterPro" id="IPR023271">
    <property type="entry name" value="Aquaporin-like"/>
</dbReference>
<name>A0A813FR32_POLGL</name>
<evidence type="ECO:0000256" key="8">
    <source>
        <dbReference type="RuleBase" id="RU000477"/>
    </source>
</evidence>
<dbReference type="PROSITE" id="PS00221">
    <property type="entry name" value="MIP"/>
    <property type="match status" value="1"/>
</dbReference>
<dbReference type="OrthoDB" id="3222at2759"/>
<proteinExistence type="inferred from homology"/>
<evidence type="ECO:0000256" key="2">
    <source>
        <dbReference type="ARBA" id="ARBA00006175"/>
    </source>
</evidence>
<reference evidence="10" key="1">
    <citation type="submission" date="2021-02" db="EMBL/GenBank/DDBJ databases">
        <authorList>
            <person name="Dougan E. K."/>
            <person name="Rhodes N."/>
            <person name="Thang M."/>
            <person name="Chan C."/>
        </authorList>
    </citation>
    <scope>NUCLEOTIDE SEQUENCE</scope>
</reference>
<feature type="transmembrane region" description="Helical" evidence="9">
    <location>
        <begin position="56"/>
        <end position="80"/>
    </location>
</feature>
<feature type="transmembrane region" description="Helical" evidence="9">
    <location>
        <begin position="20"/>
        <end position="44"/>
    </location>
</feature>
<dbReference type="InterPro" id="IPR034294">
    <property type="entry name" value="Aquaporin_transptr"/>
</dbReference>
<comment type="caution">
    <text evidence="10">The sequence shown here is derived from an EMBL/GenBank/DDBJ whole genome shotgun (WGS) entry which is preliminary data.</text>
</comment>
<evidence type="ECO:0000313" key="11">
    <source>
        <dbReference type="Proteomes" id="UP000654075"/>
    </source>
</evidence>
<feature type="transmembrane region" description="Helical" evidence="9">
    <location>
        <begin position="168"/>
        <end position="185"/>
    </location>
</feature>
<protein>
    <recommendedName>
        <fullName evidence="12">Aquaporin</fullName>
    </recommendedName>
</protein>
<keyword evidence="6 9" id="KW-1133">Transmembrane helix</keyword>
<dbReference type="GO" id="GO:0005886">
    <property type="term" value="C:plasma membrane"/>
    <property type="evidence" value="ECO:0007669"/>
    <property type="project" value="UniProtKB-SubCell"/>
</dbReference>
<dbReference type="Proteomes" id="UP000654075">
    <property type="component" value="Unassembled WGS sequence"/>
</dbReference>
<evidence type="ECO:0000256" key="9">
    <source>
        <dbReference type="SAM" id="Phobius"/>
    </source>
</evidence>
<evidence type="ECO:0008006" key="12">
    <source>
        <dbReference type="Google" id="ProtNLM"/>
    </source>
</evidence>
<keyword evidence="3 8" id="KW-0813">Transport</keyword>
<dbReference type="PANTHER" id="PTHR19139:SF199">
    <property type="entry name" value="MIP17260P"/>
    <property type="match status" value="1"/>
</dbReference>
<feature type="transmembrane region" description="Helical" evidence="9">
    <location>
        <begin position="140"/>
        <end position="162"/>
    </location>
</feature>
<dbReference type="PRINTS" id="PR00783">
    <property type="entry name" value="MINTRINSICP"/>
</dbReference>
<evidence type="ECO:0000256" key="3">
    <source>
        <dbReference type="ARBA" id="ARBA00022448"/>
    </source>
</evidence>
<accession>A0A813FR32</accession>
<dbReference type="AlphaFoldDB" id="A0A813FR32"/>
<gene>
    <name evidence="10" type="ORF">PGLA1383_LOCUS34493</name>
</gene>
<keyword evidence="4" id="KW-1003">Cell membrane</keyword>
<dbReference type="PANTHER" id="PTHR19139">
    <property type="entry name" value="AQUAPORIN TRANSPORTER"/>
    <property type="match status" value="1"/>
</dbReference>
<keyword evidence="5 8" id="KW-0812">Transmembrane</keyword>
<evidence type="ECO:0000256" key="4">
    <source>
        <dbReference type="ARBA" id="ARBA00022475"/>
    </source>
</evidence>
<evidence type="ECO:0000256" key="5">
    <source>
        <dbReference type="ARBA" id="ARBA00022692"/>
    </source>
</evidence>
<keyword evidence="7 9" id="KW-0472">Membrane</keyword>
<sequence>MFCHHAAGAGAGGPSVPSPWYQAALAELIYTTLLCFVFCSCLTSKRNNLKDDSNQFFGLSIGLAMMAGGHAAGGICGAMFNPAVALGLTAIGGHFSQALLWILFQLLGGLLAAGLFRLTPPEELTRSEAALLAGDFNSQLYVRCLSEFLGTFMLVFTVGLNLDQGSPAVAWAAAAALASMIYSLGNVSGGHLNPAVTLAVVLIHRDKCSLQDGLLYLVF</sequence>
<dbReference type="InterPro" id="IPR022357">
    <property type="entry name" value="MIP_CS"/>
</dbReference>
<feature type="transmembrane region" description="Helical" evidence="9">
    <location>
        <begin position="100"/>
        <end position="119"/>
    </location>
</feature>
<dbReference type="GO" id="GO:0015250">
    <property type="term" value="F:water channel activity"/>
    <property type="evidence" value="ECO:0007669"/>
    <property type="project" value="TreeGrafter"/>
</dbReference>
<evidence type="ECO:0000256" key="1">
    <source>
        <dbReference type="ARBA" id="ARBA00004651"/>
    </source>
</evidence>
<evidence type="ECO:0000313" key="10">
    <source>
        <dbReference type="EMBL" id="CAE8616824.1"/>
    </source>
</evidence>
<organism evidence="10 11">
    <name type="scientific">Polarella glacialis</name>
    <name type="common">Dinoflagellate</name>
    <dbReference type="NCBI Taxonomy" id="89957"/>
    <lineage>
        <taxon>Eukaryota</taxon>
        <taxon>Sar</taxon>
        <taxon>Alveolata</taxon>
        <taxon>Dinophyceae</taxon>
        <taxon>Suessiales</taxon>
        <taxon>Suessiaceae</taxon>
        <taxon>Polarella</taxon>
    </lineage>
</organism>
<comment type="similarity">
    <text evidence="2 8">Belongs to the MIP/aquaporin (TC 1.A.8) family.</text>
</comment>
<evidence type="ECO:0000256" key="6">
    <source>
        <dbReference type="ARBA" id="ARBA00022989"/>
    </source>
</evidence>
<evidence type="ECO:0000256" key="7">
    <source>
        <dbReference type="ARBA" id="ARBA00023136"/>
    </source>
</evidence>
<dbReference type="SUPFAM" id="SSF81338">
    <property type="entry name" value="Aquaporin-like"/>
    <property type="match status" value="2"/>
</dbReference>